<evidence type="ECO:0000256" key="3">
    <source>
        <dbReference type="ARBA" id="ARBA00013047"/>
    </source>
</evidence>
<evidence type="ECO:0000256" key="8">
    <source>
        <dbReference type="ARBA" id="ARBA00031908"/>
    </source>
</evidence>
<dbReference type="Pfam" id="PF00586">
    <property type="entry name" value="AIRS"/>
    <property type="match status" value="1"/>
</dbReference>
<keyword evidence="12" id="KW-0812">Transmembrane</keyword>
<keyword evidence="6" id="KW-0547">Nucleotide-binding</keyword>
<dbReference type="InterPro" id="IPR004733">
    <property type="entry name" value="PurM_cligase"/>
</dbReference>
<evidence type="ECO:0000256" key="7">
    <source>
        <dbReference type="ARBA" id="ARBA00022840"/>
    </source>
</evidence>
<dbReference type="GO" id="GO:0004641">
    <property type="term" value="F:phosphoribosylformylglycinamidine cyclo-ligase activity"/>
    <property type="evidence" value="ECO:0007669"/>
    <property type="project" value="UniProtKB-EC"/>
</dbReference>
<keyword evidence="16" id="KW-1185">Reference proteome</keyword>
<dbReference type="Gene3D" id="3.90.650.10">
    <property type="entry name" value="PurM-like C-terminal domain"/>
    <property type="match status" value="1"/>
</dbReference>
<evidence type="ECO:0000256" key="2">
    <source>
        <dbReference type="ARBA" id="ARBA00010280"/>
    </source>
</evidence>
<dbReference type="InterPro" id="IPR016188">
    <property type="entry name" value="PurM-like_N"/>
</dbReference>
<dbReference type="PANTHER" id="PTHR10520">
    <property type="entry name" value="TRIFUNCTIONAL PURINE BIOSYNTHETIC PROTEIN ADENOSINE-3-RELATED"/>
    <property type="match status" value="1"/>
</dbReference>
<dbReference type="GO" id="GO:0004637">
    <property type="term" value="F:phosphoribosylamine-glycine ligase activity"/>
    <property type="evidence" value="ECO:0007669"/>
    <property type="project" value="TreeGrafter"/>
</dbReference>
<evidence type="ECO:0000259" key="14">
    <source>
        <dbReference type="Pfam" id="PF02769"/>
    </source>
</evidence>
<dbReference type="PANTHER" id="PTHR10520:SF12">
    <property type="entry name" value="TRIFUNCTIONAL PURINE BIOSYNTHETIC PROTEIN ADENOSINE-3"/>
    <property type="match status" value="1"/>
</dbReference>
<dbReference type="SUPFAM" id="SSF55326">
    <property type="entry name" value="PurM N-terminal domain-like"/>
    <property type="match status" value="1"/>
</dbReference>
<protein>
    <recommendedName>
        <fullName evidence="4">Phosphoribosylformylglycinamidine cyclo-ligase</fullName>
        <ecNumber evidence="3">6.3.3.1</ecNumber>
    </recommendedName>
    <alternativeName>
        <fullName evidence="9">AIR synthase</fullName>
    </alternativeName>
    <alternativeName>
        <fullName evidence="10">AIRS</fullName>
    </alternativeName>
    <alternativeName>
        <fullName evidence="8">Phosphoribosyl-aminoimidazole synthetase</fullName>
    </alternativeName>
</protein>
<keyword evidence="7" id="KW-0067">ATP-binding</keyword>
<dbReference type="SUPFAM" id="SSF56042">
    <property type="entry name" value="PurM C-terminal domain-like"/>
    <property type="match status" value="1"/>
</dbReference>
<dbReference type="InterPro" id="IPR036921">
    <property type="entry name" value="PurM-like_N_sf"/>
</dbReference>
<feature type="transmembrane region" description="Helical" evidence="12">
    <location>
        <begin position="12"/>
        <end position="36"/>
    </location>
</feature>
<dbReference type="Gene3D" id="3.30.1330.10">
    <property type="entry name" value="PurM-like, N-terminal domain"/>
    <property type="match status" value="1"/>
</dbReference>
<evidence type="ECO:0000256" key="9">
    <source>
        <dbReference type="ARBA" id="ARBA00032931"/>
    </source>
</evidence>
<keyword evidence="12" id="KW-0472">Membrane</keyword>
<evidence type="ECO:0000256" key="4">
    <source>
        <dbReference type="ARBA" id="ARBA00020367"/>
    </source>
</evidence>
<reference evidence="15 16" key="1">
    <citation type="submission" date="2016-10" db="EMBL/GenBank/DDBJ databases">
        <authorList>
            <person name="de Groot N.N."/>
        </authorList>
    </citation>
    <scope>NUCLEOTIDE SEQUENCE [LARGE SCALE GENOMIC DNA]</scope>
    <source>
        <strain evidence="15 16">DSM 25232</strain>
    </source>
</reference>
<name>A0A1H7UBN0_AQUAM</name>
<sequence>MGFIPNSRILYLNLGFFIFNLAIELNSIIFAVYYPYNTVIMSQEVSKRYAQRGVSASKEDVHSAIKNIDKGLFPKAFCKIVPDYLTGDQDYCLIMHADGAGTKSSLAYMYWKETGDVSVWKGIAQDALIMNIDDLLCVGATDNIMLSSTIGRNKNLIPGEVISAIINGTEELLEELKSFGVTIHSTGGETADVGDLVRTIIVDSTVTARVKRNDVIDNANIKEGDVIVGLASFGQATYEKEYNGGMGSNGLTSARHDVFHKVLAEKYPESFDAAVPSELVYSGKTNLTDEVSNSPIDAGKLVLSPTRTYAPIIKRILSKFDSSTIHGMVHCSGGAQTKILHFVDKLHIIKDNLFDVPPLFQLIQENSGTDWKEMYQVFNMGHRMELYVSAEIADEIISISKSFNVDAKIVGRVESSDEKKLTINSEFGTYTYN</sequence>
<dbReference type="InterPro" id="IPR036676">
    <property type="entry name" value="PurM-like_C_sf"/>
</dbReference>
<feature type="domain" description="PurM-like C-terminal" evidence="14">
    <location>
        <begin position="222"/>
        <end position="423"/>
    </location>
</feature>
<evidence type="ECO:0000256" key="1">
    <source>
        <dbReference type="ARBA" id="ARBA00004686"/>
    </source>
</evidence>
<dbReference type="Proteomes" id="UP000198521">
    <property type="component" value="Unassembled WGS sequence"/>
</dbReference>
<dbReference type="GO" id="GO:0046084">
    <property type="term" value="P:adenine biosynthetic process"/>
    <property type="evidence" value="ECO:0007669"/>
    <property type="project" value="TreeGrafter"/>
</dbReference>
<comment type="catalytic activity">
    <reaction evidence="11">
        <text>2-formamido-N(1)-(5-O-phospho-beta-D-ribosyl)acetamidine + ATP = 5-amino-1-(5-phospho-beta-D-ribosyl)imidazole + ADP + phosphate + H(+)</text>
        <dbReference type="Rhea" id="RHEA:23032"/>
        <dbReference type="ChEBI" id="CHEBI:15378"/>
        <dbReference type="ChEBI" id="CHEBI:30616"/>
        <dbReference type="ChEBI" id="CHEBI:43474"/>
        <dbReference type="ChEBI" id="CHEBI:137981"/>
        <dbReference type="ChEBI" id="CHEBI:147287"/>
        <dbReference type="ChEBI" id="CHEBI:456216"/>
        <dbReference type="EC" id="6.3.3.1"/>
    </reaction>
</comment>
<evidence type="ECO:0000256" key="12">
    <source>
        <dbReference type="SAM" id="Phobius"/>
    </source>
</evidence>
<dbReference type="GO" id="GO:0005524">
    <property type="term" value="F:ATP binding"/>
    <property type="evidence" value="ECO:0007669"/>
    <property type="project" value="UniProtKB-KW"/>
</dbReference>
<feature type="domain" description="PurM-like N-terminal" evidence="13">
    <location>
        <begin position="88"/>
        <end position="209"/>
    </location>
</feature>
<evidence type="ECO:0000256" key="6">
    <source>
        <dbReference type="ARBA" id="ARBA00022741"/>
    </source>
</evidence>
<keyword evidence="12" id="KW-1133">Transmembrane helix</keyword>
<dbReference type="EC" id="6.3.3.1" evidence="3"/>
<dbReference type="InterPro" id="IPR010918">
    <property type="entry name" value="PurM-like_C_dom"/>
</dbReference>
<dbReference type="STRING" id="1038014.SAMN04487910_3660"/>
<evidence type="ECO:0000313" key="16">
    <source>
        <dbReference type="Proteomes" id="UP000198521"/>
    </source>
</evidence>
<comment type="similarity">
    <text evidence="2">Belongs to the AIR synthase family.</text>
</comment>
<dbReference type="Pfam" id="PF02769">
    <property type="entry name" value="AIRS_C"/>
    <property type="match status" value="1"/>
</dbReference>
<dbReference type="AlphaFoldDB" id="A0A1H7UBN0"/>
<comment type="pathway">
    <text evidence="1">Purine metabolism; IMP biosynthesis via de novo pathway; 5-amino-1-(5-phospho-D-ribosyl)imidazole from N(2)-formyl-N(1)-(5-phospho-D-ribosyl)glycinamide: step 2/2.</text>
</comment>
<evidence type="ECO:0000256" key="11">
    <source>
        <dbReference type="ARBA" id="ARBA00049057"/>
    </source>
</evidence>
<dbReference type="UniPathway" id="UPA00074">
    <property type="reaction ID" value="UER00129"/>
</dbReference>
<evidence type="ECO:0000259" key="13">
    <source>
        <dbReference type="Pfam" id="PF00586"/>
    </source>
</evidence>
<keyword evidence="5 15" id="KW-0436">Ligase</keyword>
<dbReference type="EMBL" id="FOAB01000007">
    <property type="protein sequence ID" value="SEL94176.1"/>
    <property type="molecule type" value="Genomic_DNA"/>
</dbReference>
<evidence type="ECO:0000313" key="15">
    <source>
        <dbReference type="EMBL" id="SEL94176.1"/>
    </source>
</evidence>
<accession>A0A1H7UBN0</accession>
<proteinExistence type="inferred from homology"/>
<dbReference type="GO" id="GO:0005829">
    <property type="term" value="C:cytosol"/>
    <property type="evidence" value="ECO:0007669"/>
    <property type="project" value="TreeGrafter"/>
</dbReference>
<evidence type="ECO:0000256" key="5">
    <source>
        <dbReference type="ARBA" id="ARBA00022598"/>
    </source>
</evidence>
<dbReference type="GO" id="GO:0006189">
    <property type="term" value="P:'de novo' IMP biosynthetic process"/>
    <property type="evidence" value="ECO:0007669"/>
    <property type="project" value="UniProtKB-UniPathway"/>
</dbReference>
<gene>
    <name evidence="15" type="ORF">SAMN04487910_3660</name>
</gene>
<evidence type="ECO:0000256" key="10">
    <source>
        <dbReference type="ARBA" id="ARBA00033093"/>
    </source>
</evidence>
<organism evidence="15 16">
    <name type="scientific">Aquimarina amphilecti</name>
    <dbReference type="NCBI Taxonomy" id="1038014"/>
    <lineage>
        <taxon>Bacteria</taxon>
        <taxon>Pseudomonadati</taxon>
        <taxon>Bacteroidota</taxon>
        <taxon>Flavobacteriia</taxon>
        <taxon>Flavobacteriales</taxon>
        <taxon>Flavobacteriaceae</taxon>
        <taxon>Aquimarina</taxon>
    </lineage>
</organism>